<feature type="transmembrane region" description="Helical" evidence="1">
    <location>
        <begin position="39"/>
        <end position="65"/>
    </location>
</feature>
<sequence length="133" mass="13943">MRDLARWLYPLLLGGAWGSLWAAVTAWRQGTGDAAPWLLGAAVIAGFLAVPAITIASRPLVAYFFGSSRRTFAIIMLVVLTVGGPRLLLSPEAVIDAVTLLVISVVLAAIAAGAARYALRRETPDSPEGLDSA</sequence>
<accession>A0A7L7YYT5</accession>
<dbReference type="KEGG" id="czh:H9X71_08190"/>
<feature type="transmembrane region" description="Helical" evidence="1">
    <location>
        <begin position="95"/>
        <end position="119"/>
    </location>
</feature>
<dbReference type="RefSeq" id="WP_191146652.1">
    <property type="nucleotide sequence ID" value="NZ_CP061274.1"/>
</dbReference>
<keyword evidence="1" id="KW-1133">Transmembrane helix</keyword>
<evidence type="ECO:0000313" key="3">
    <source>
        <dbReference type="Proteomes" id="UP000516660"/>
    </source>
</evidence>
<feature type="transmembrane region" description="Helical" evidence="1">
    <location>
        <begin position="72"/>
        <end position="89"/>
    </location>
</feature>
<proteinExistence type="predicted"/>
<feature type="transmembrane region" description="Helical" evidence="1">
    <location>
        <begin position="7"/>
        <end position="27"/>
    </location>
</feature>
<evidence type="ECO:0000256" key="1">
    <source>
        <dbReference type="SAM" id="Phobius"/>
    </source>
</evidence>
<gene>
    <name evidence="2" type="ORF">H9X71_08190</name>
</gene>
<reference evidence="2 3" key="1">
    <citation type="submission" date="2020-08" db="EMBL/GenBank/DDBJ databases">
        <title>Description of Clavibacter zhangzhiyonge sp. nov., a phytopathogenic actinobacterium isolated from barley seeds, causing leaf brown spot and decline.</title>
        <authorList>
            <person name="Tian Q."/>
            <person name="Chuan J."/>
            <person name="Zhao W."/>
            <person name="Li X."/>
        </authorList>
    </citation>
    <scope>NUCLEOTIDE SEQUENCE [LARGE SCALE GENOMIC DNA]</scope>
    <source>
        <strain evidence="2 3">DM1</strain>
    </source>
</reference>
<organism evidence="2 3">
    <name type="scientific">Clavibacter zhangzhiyongii</name>
    <dbReference type="NCBI Taxonomy" id="2768071"/>
    <lineage>
        <taxon>Bacteria</taxon>
        <taxon>Bacillati</taxon>
        <taxon>Actinomycetota</taxon>
        <taxon>Actinomycetes</taxon>
        <taxon>Micrococcales</taxon>
        <taxon>Microbacteriaceae</taxon>
        <taxon>Clavibacter</taxon>
    </lineage>
</organism>
<dbReference type="EMBL" id="CP061274">
    <property type="protein sequence ID" value="QOD42628.1"/>
    <property type="molecule type" value="Genomic_DNA"/>
</dbReference>
<keyword evidence="1" id="KW-0812">Transmembrane</keyword>
<dbReference type="AlphaFoldDB" id="A0A7L7YYT5"/>
<protein>
    <submittedName>
        <fullName evidence="2">Uncharacterized protein</fullName>
    </submittedName>
</protein>
<evidence type="ECO:0000313" key="2">
    <source>
        <dbReference type="EMBL" id="QOD42628.1"/>
    </source>
</evidence>
<keyword evidence="1" id="KW-0472">Membrane</keyword>
<name>A0A7L7YYT5_9MICO</name>
<keyword evidence="3" id="KW-1185">Reference proteome</keyword>
<dbReference type="Proteomes" id="UP000516660">
    <property type="component" value="Chromosome"/>
</dbReference>